<sequence length="408" mass="45963">MADANDNTNELQHQSDEICSDGDAAEIVDVFHDPQPLTVQSLPYVKCRESASAIFSFDSAARRRTSLTSKSTAHTYKSSSGNTEQMLASLSYSVPSTTMVTNTPRGRPAVDVIATYMNTCDQRTVKTDLMRARAHFASPRAGPPSRIRSSSMMSKDGSAEWGWFADIDSSSESWGGDGSIHSLRRRLSADLGLIDVGNLHVLGDEQSNTRITAAHKTFTIVTEGNSKVVSATVSIPKFRIVQSRSGADRHAQYLITLMLGKELYADWRRYSEFGELVKTLDDLRYTRTQEAWAGIETRWFNRLEPSYLHQKCITLENFIRELMYESSEPTVLINFLGGYLGKVNTRPTDPVAYRPGAQLPKELRPPQPQHERELFEKMWAENFQRSHVEYSYNDERNCQAECEHAAVR</sequence>
<proteinExistence type="predicted"/>
<dbReference type="Proteomes" id="UP000294530">
    <property type="component" value="Unassembled WGS sequence"/>
</dbReference>
<evidence type="ECO:0000313" key="2">
    <source>
        <dbReference type="Proteomes" id="UP000294530"/>
    </source>
</evidence>
<dbReference type="AlphaFoldDB" id="A0A976FJY4"/>
<reference evidence="1 2" key="1">
    <citation type="journal article" date="2021" name="Genome Biol.">
        <title>AFLAP: assembly-free linkage analysis pipeline using k-mers from genome sequencing data.</title>
        <authorList>
            <person name="Fletcher K."/>
            <person name="Zhang L."/>
            <person name="Gil J."/>
            <person name="Han R."/>
            <person name="Cavanaugh K."/>
            <person name="Michelmore R."/>
        </authorList>
    </citation>
    <scope>NUCLEOTIDE SEQUENCE [LARGE SCALE GENOMIC DNA]</scope>
    <source>
        <strain evidence="1 2">SF5</strain>
    </source>
</reference>
<dbReference type="RefSeq" id="XP_067817722.1">
    <property type="nucleotide sequence ID" value="XM_067962571.1"/>
</dbReference>
<dbReference type="KEGG" id="blac:94348242"/>
<dbReference type="EMBL" id="SHOA02000003">
    <property type="protein sequence ID" value="TDH68223.1"/>
    <property type="molecule type" value="Genomic_DNA"/>
</dbReference>
<keyword evidence="2" id="KW-1185">Reference proteome</keyword>
<comment type="caution">
    <text evidence="1">The sequence shown here is derived from an EMBL/GenBank/DDBJ whole genome shotgun (WGS) entry which is preliminary data.</text>
</comment>
<name>A0A976FJY4_BRELC</name>
<dbReference type="OrthoDB" id="44355at2759"/>
<dbReference type="SUPFAM" id="SSF64268">
    <property type="entry name" value="PX domain"/>
    <property type="match status" value="1"/>
</dbReference>
<accession>A0A976FJY4</accession>
<dbReference type="GO" id="GO:0035091">
    <property type="term" value="F:phosphatidylinositol binding"/>
    <property type="evidence" value="ECO:0007669"/>
    <property type="project" value="InterPro"/>
</dbReference>
<dbReference type="InterPro" id="IPR036871">
    <property type="entry name" value="PX_dom_sf"/>
</dbReference>
<evidence type="ECO:0008006" key="3">
    <source>
        <dbReference type="Google" id="ProtNLM"/>
    </source>
</evidence>
<dbReference type="GeneID" id="94348242"/>
<organism evidence="1 2">
    <name type="scientific">Bremia lactucae</name>
    <name type="common">Lettuce downy mildew</name>
    <dbReference type="NCBI Taxonomy" id="4779"/>
    <lineage>
        <taxon>Eukaryota</taxon>
        <taxon>Sar</taxon>
        <taxon>Stramenopiles</taxon>
        <taxon>Oomycota</taxon>
        <taxon>Peronosporomycetes</taxon>
        <taxon>Peronosporales</taxon>
        <taxon>Peronosporaceae</taxon>
        <taxon>Bremia</taxon>
    </lineage>
</organism>
<evidence type="ECO:0000313" key="1">
    <source>
        <dbReference type="EMBL" id="TDH68223.1"/>
    </source>
</evidence>
<protein>
    <recommendedName>
        <fullName evidence="3">PX domain-containing protein</fullName>
    </recommendedName>
</protein>
<dbReference type="CDD" id="cd06093">
    <property type="entry name" value="PX_domain"/>
    <property type="match status" value="1"/>
</dbReference>
<gene>
    <name evidence="1" type="ORF">CCR75_004485</name>
</gene>
<dbReference type="Gene3D" id="3.30.1520.10">
    <property type="entry name" value="Phox-like domain"/>
    <property type="match status" value="1"/>
</dbReference>